<sequence length="361" mass="38937">MLLHKRWLVCLSAFLANLLALGVFFSMGTLLSDIMDTFNVTRAEAALVQSVGITVSLCFGIPVSGIIITSAAAIGRHFHGKQGIFFVSFINVGSGLGGVSFPYLFNYLTDTFGLRGTCLITGGIFLHMIPLTLLWKPPITRKSRQSTNLQDVAGEDNKAYHAGRSELNDADQVWNSRTNKSDVIDATLTNQTLTSVKGENNTSNGDGGAVCTTLKKLLADTAYMYFAFGIATAYSCNTVFYVYVVDALQDSGFSEINATLAGTAIGMFSSTFGVATLKLVGTERQATAMGICLSLSGITNAVLGPIGGLIRDKTGSYTIPFLLSASVEVLAIVLLIMAQFYRFKDRRSAEKQMPVYYNTRF</sequence>
<feature type="transmembrane region" description="Helical" evidence="1">
    <location>
        <begin position="84"/>
        <end position="106"/>
    </location>
</feature>
<evidence type="ECO:0000313" key="3">
    <source>
        <dbReference type="Proteomes" id="UP001164746"/>
    </source>
</evidence>
<dbReference type="Gene3D" id="1.20.1250.20">
    <property type="entry name" value="MFS general substrate transporter like domains"/>
    <property type="match status" value="1"/>
</dbReference>
<dbReference type="InterPro" id="IPR050327">
    <property type="entry name" value="Proton-linked_MCT"/>
</dbReference>
<keyword evidence="1" id="KW-1133">Transmembrane helix</keyword>
<feature type="transmembrane region" description="Helical" evidence="1">
    <location>
        <begin position="222"/>
        <end position="244"/>
    </location>
</feature>
<feature type="transmembrane region" description="Helical" evidence="1">
    <location>
        <begin position="51"/>
        <end position="72"/>
    </location>
</feature>
<keyword evidence="1" id="KW-0472">Membrane</keyword>
<dbReference type="PANTHER" id="PTHR11360:SF284">
    <property type="entry name" value="EG:103B4.3 PROTEIN-RELATED"/>
    <property type="match status" value="1"/>
</dbReference>
<dbReference type="InterPro" id="IPR036259">
    <property type="entry name" value="MFS_trans_sf"/>
</dbReference>
<dbReference type="Proteomes" id="UP001164746">
    <property type="component" value="Chromosome 17"/>
</dbReference>
<keyword evidence="1" id="KW-0812">Transmembrane</keyword>
<evidence type="ECO:0000256" key="1">
    <source>
        <dbReference type="SAM" id="Phobius"/>
    </source>
</evidence>
<dbReference type="SUPFAM" id="SSF103473">
    <property type="entry name" value="MFS general substrate transporter"/>
    <property type="match status" value="1"/>
</dbReference>
<feature type="transmembrane region" description="Helical" evidence="1">
    <location>
        <begin position="289"/>
        <end position="310"/>
    </location>
</feature>
<dbReference type="PANTHER" id="PTHR11360">
    <property type="entry name" value="MONOCARBOXYLATE TRANSPORTER"/>
    <property type="match status" value="1"/>
</dbReference>
<gene>
    <name evidence="2" type="ORF">MAR_032824</name>
</gene>
<keyword evidence="3" id="KW-1185">Reference proteome</keyword>
<feature type="transmembrane region" description="Helical" evidence="1">
    <location>
        <begin position="112"/>
        <end position="135"/>
    </location>
</feature>
<feature type="transmembrane region" description="Helical" evidence="1">
    <location>
        <begin position="256"/>
        <end position="277"/>
    </location>
</feature>
<proteinExistence type="predicted"/>
<organism evidence="2 3">
    <name type="scientific">Mya arenaria</name>
    <name type="common">Soft-shell clam</name>
    <dbReference type="NCBI Taxonomy" id="6604"/>
    <lineage>
        <taxon>Eukaryota</taxon>
        <taxon>Metazoa</taxon>
        <taxon>Spiralia</taxon>
        <taxon>Lophotrochozoa</taxon>
        <taxon>Mollusca</taxon>
        <taxon>Bivalvia</taxon>
        <taxon>Autobranchia</taxon>
        <taxon>Heteroconchia</taxon>
        <taxon>Euheterodonta</taxon>
        <taxon>Imparidentia</taxon>
        <taxon>Neoheterodontei</taxon>
        <taxon>Myida</taxon>
        <taxon>Myoidea</taxon>
        <taxon>Myidae</taxon>
        <taxon>Mya</taxon>
    </lineage>
</organism>
<protein>
    <submittedName>
        <fullName evidence="2">Uncharacterized protein</fullName>
    </submittedName>
</protein>
<dbReference type="Pfam" id="PF07690">
    <property type="entry name" value="MFS_1"/>
    <property type="match status" value="1"/>
</dbReference>
<accession>A0ABY7GAD7</accession>
<evidence type="ECO:0000313" key="2">
    <source>
        <dbReference type="EMBL" id="WAR30282.1"/>
    </source>
</evidence>
<dbReference type="EMBL" id="CP111028">
    <property type="protein sequence ID" value="WAR30282.1"/>
    <property type="molecule type" value="Genomic_DNA"/>
</dbReference>
<feature type="transmembrane region" description="Helical" evidence="1">
    <location>
        <begin position="7"/>
        <end position="31"/>
    </location>
</feature>
<feature type="transmembrane region" description="Helical" evidence="1">
    <location>
        <begin position="322"/>
        <end position="343"/>
    </location>
</feature>
<name>A0ABY7GAD7_MYAAR</name>
<dbReference type="InterPro" id="IPR011701">
    <property type="entry name" value="MFS"/>
</dbReference>
<reference evidence="2" key="1">
    <citation type="submission" date="2022-11" db="EMBL/GenBank/DDBJ databases">
        <title>Centuries of genome instability and evolution in soft-shell clam transmissible cancer (bioRxiv).</title>
        <authorList>
            <person name="Hart S.F.M."/>
            <person name="Yonemitsu M.A."/>
            <person name="Giersch R.M."/>
            <person name="Beal B.F."/>
            <person name="Arriagada G."/>
            <person name="Davis B.W."/>
            <person name="Ostrander E.A."/>
            <person name="Goff S.P."/>
            <person name="Metzger M.J."/>
        </authorList>
    </citation>
    <scope>NUCLEOTIDE SEQUENCE</scope>
    <source>
        <strain evidence="2">MELC-2E11</strain>
        <tissue evidence="2">Siphon/mantle</tissue>
    </source>
</reference>